<evidence type="ECO:0000313" key="2">
    <source>
        <dbReference type="Proteomes" id="UP001165667"/>
    </source>
</evidence>
<name>A0AA41Z300_9HYPH</name>
<protein>
    <submittedName>
        <fullName evidence="1">Uncharacterized protein</fullName>
    </submittedName>
</protein>
<gene>
    <name evidence="1" type="ORF">M8523_29310</name>
</gene>
<dbReference type="EMBL" id="JAMOIM010000038">
    <property type="protein sequence ID" value="MCW6512041.1"/>
    <property type="molecule type" value="Genomic_DNA"/>
</dbReference>
<comment type="caution">
    <text evidence="1">The sequence shown here is derived from an EMBL/GenBank/DDBJ whole genome shotgun (WGS) entry which is preliminary data.</text>
</comment>
<evidence type="ECO:0000313" key="1">
    <source>
        <dbReference type="EMBL" id="MCW6512041.1"/>
    </source>
</evidence>
<accession>A0AA41Z300</accession>
<keyword evidence="2" id="KW-1185">Reference proteome</keyword>
<dbReference type="Proteomes" id="UP001165667">
    <property type="component" value="Unassembled WGS sequence"/>
</dbReference>
<dbReference type="AlphaFoldDB" id="A0AA41Z300"/>
<proteinExistence type="predicted"/>
<sequence length="52" mass="5430">MATADALIVSRALREIAAAQGQSYSFGDDPALSIVLAAIEALDIDLTARPRT</sequence>
<organism evidence="1 2">
    <name type="scientific">Lichenifustis flavocetrariae</name>
    <dbReference type="NCBI Taxonomy" id="2949735"/>
    <lineage>
        <taxon>Bacteria</taxon>
        <taxon>Pseudomonadati</taxon>
        <taxon>Pseudomonadota</taxon>
        <taxon>Alphaproteobacteria</taxon>
        <taxon>Hyphomicrobiales</taxon>
        <taxon>Lichenihabitantaceae</taxon>
        <taxon>Lichenifustis</taxon>
    </lineage>
</organism>
<reference evidence="1" key="1">
    <citation type="submission" date="2022-05" db="EMBL/GenBank/DDBJ databases">
        <authorList>
            <person name="Pankratov T."/>
        </authorList>
    </citation>
    <scope>NUCLEOTIDE SEQUENCE</scope>
    <source>
        <strain evidence="1">BP6-180914</strain>
    </source>
</reference>